<organism evidence="2 3">
    <name type="scientific">Kribbella koreensis</name>
    <dbReference type="NCBI Taxonomy" id="57909"/>
    <lineage>
        <taxon>Bacteria</taxon>
        <taxon>Bacillati</taxon>
        <taxon>Actinomycetota</taxon>
        <taxon>Actinomycetes</taxon>
        <taxon>Propionibacteriales</taxon>
        <taxon>Kribbellaceae</taxon>
        <taxon>Kribbella</taxon>
    </lineage>
</organism>
<reference evidence="2 3" key="1">
    <citation type="journal article" date="2019" name="Int. J. Syst. Evol. Microbiol.">
        <title>The Global Catalogue of Microorganisms (GCM) 10K type strain sequencing project: providing services to taxonomists for standard genome sequencing and annotation.</title>
        <authorList>
            <consortium name="The Broad Institute Genomics Platform"/>
            <consortium name="The Broad Institute Genome Sequencing Center for Infectious Disease"/>
            <person name="Wu L."/>
            <person name="Ma J."/>
        </authorList>
    </citation>
    <scope>NUCLEOTIDE SEQUENCE [LARGE SCALE GENOMIC DNA]</scope>
    <source>
        <strain evidence="2 3">JCM 10977</strain>
    </source>
</reference>
<keyword evidence="3" id="KW-1185">Reference proteome</keyword>
<dbReference type="EMBL" id="BAAAHK010000013">
    <property type="protein sequence ID" value="GAA0953132.1"/>
    <property type="molecule type" value="Genomic_DNA"/>
</dbReference>
<dbReference type="Pfam" id="PF12697">
    <property type="entry name" value="Abhydrolase_6"/>
    <property type="match status" value="1"/>
</dbReference>
<dbReference type="InterPro" id="IPR029058">
    <property type="entry name" value="AB_hydrolase_fold"/>
</dbReference>
<accession>A0ABN1R7P9</accession>
<dbReference type="Proteomes" id="UP001500542">
    <property type="component" value="Unassembled WGS sequence"/>
</dbReference>
<sequence length="232" mass="24680">MAPSEATELILLAHGGEEDSREPAGAWRAAILRMWPFAPAARAGAPGAAVGLMRYRYRGWNGADADPVADLRAVLDRLPVRITRVVLIGHSMGGRAIVAAGNHPLVDGVLALAPWLPDGEPLVQSRGPVVFAHGTDDRITAPAQTAAYAKRLRASGVPVALLSVAGENHTMLQRSPDWNALVRDFAAGTSYELSLDSDRVDPLPHSKHADSALRGVLDIAKARLTHRVVGRL</sequence>
<evidence type="ECO:0000313" key="3">
    <source>
        <dbReference type="Proteomes" id="UP001500542"/>
    </source>
</evidence>
<dbReference type="InterPro" id="IPR000073">
    <property type="entry name" value="AB_hydrolase_1"/>
</dbReference>
<dbReference type="Gene3D" id="3.40.50.1820">
    <property type="entry name" value="alpha/beta hydrolase"/>
    <property type="match status" value="1"/>
</dbReference>
<proteinExistence type="predicted"/>
<protein>
    <recommendedName>
        <fullName evidence="1">AB hydrolase-1 domain-containing protein</fullName>
    </recommendedName>
</protein>
<evidence type="ECO:0000313" key="2">
    <source>
        <dbReference type="EMBL" id="GAA0953132.1"/>
    </source>
</evidence>
<evidence type="ECO:0000259" key="1">
    <source>
        <dbReference type="Pfam" id="PF12697"/>
    </source>
</evidence>
<name>A0ABN1R7P9_9ACTN</name>
<feature type="domain" description="AB hydrolase-1" evidence="1">
    <location>
        <begin position="10"/>
        <end position="195"/>
    </location>
</feature>
<comment type="caution">
    <text evidence="2">The sequence shown here is derived from an EMBL/GenBank/DDBJ whole genome shotgun (WGS) entry which is preliminary data.</text>
</comment>
<dbReference type="SUPFAM" id="SSF53474">
    <property type="entry name" value="alpha/beta-Hydrolases"/>
    <property type="match status" value="1"/>
</dbReference>
<gene>
    <name evidence="2" type="ORF">GCM10009554_57090</name>
</gene>